<dbReference type="InParanoid" id="A0A0C3B213"/>
<dbReference type="AlphaFoldDB" id="A0A0C3B213"/>
<evidence type="ECO:0000313" key="2">
    <source>
        <dbReference type="Proteomes" id="UP000054166"/>
    </source>
</evidence>
<accession>A0A0C3B213</accession>
<evidence type="ECO:0000313" key="1">
    <source>
        <dbReference type="EMBL" id="KIM71277.1"/>
    </source>
</evidence>
<protein>
    <submittedName>
        <fullName evidence="1">Uncharacterized protein</fullName>
    </submittedName>
</protein>
<dbReference type="Proteomes" id="UP000054166">
    <property type="component" value="Unassembled WGS sequence"/>
</dbReference>
<dbReference type="HOGENOM" id="CLU_1806948_0_0_1"/>
<dbReference type="EMBL" id="KN833373">
    <property type="protein sequence ID" value="KIM71277.1"/>
    <property type="molecule type" value="Genomic_DNA"/>
</dbReference>
<gene>
    <name evidence="1" type="ORF">PILCRDRAFT_758002</name>
</gene>
<reference evidence="2" key="2">
    <citation type="submission" date="2015-01" db="EMBL/GenBank/DDBJ databases">
        <title>Evolutionary Origins and Diversification of the Mycorrhizal Mutualists.</title>
        <authorList>
            <consortium name="DOE Joint Genome Institute"/>
            <consortium name="Mycorrhizal Genomics Consortium"/>
            <person name="Kohler A."/>
            <person name="Kuo A."/>
            <person name="Nagy L.G."/>
            <person name="Floudas D."/>
            <person name="Copeland A."/>
            <person name="Barry K.W."/>
            <person name="Cichocki N."/>
            <person name="Veneault-Fourrey C."/>
            <person name="LaButti K."/>
            <person name="Lindquist E.A."/>
            <person name="Lipzen A."/>
            <person name="Lundell T."/>
            <person name="Morin E."/>
            <person name="Murat C."/>
            <person name="Riley R."/>
            <person name="Ohm R."/>
            <person name="Sun H."/>
            <person name="Tunlid A."/>
            <person name="Henrissat B."/>
            <person name="Grigoriev I.V."/>
            <person name="Hibbett D.S."/>
            <person name="Martin F."/>
        </authorList>
    </citation>
    <scope>NUCLEOTIDE SEQUENCE [LARGE SCALE GENOMIC DNA]</scope>
    <source>
        <strain evidence="2">F 1598</strain>
    </source>
</reference>
<keyword evidence="2" id="KW-1185">Reference proteome</keyword>
<sequence length="143" mass="16850">MIFVVRFDPTLLQCIRTRKPSQRGRVSFQIFEVMIVRLAYVIYQNQNLTTIFRHRTYQRVSKPSSSKYSKWLRILKHVRNVANMTSSREPLKAKYSTGEVNFSLYTASCRNLGASLMLLILAQLMDHPFIRKNPRLLIHLKFT</sequence>
<name>A0A0C3B213_PILCF</name>
<reference evidence="1 2" key="1">
    <citation type="submission" date="2014-04" db="EMBL/GenBank/DDBJ databases">
        <authorList>
            <consortium name="DOE Joint Genome Institute"/>
            <person name="Kuo A."/>
            <person name="Tarkka M."/>
            <person name="Buscot F."/>
            <person name="Kohler A."/>
            <person name="Nagy L.G."/>
            <person name="Floudas D."/>
            <person name="Copeland A."/>
            <person name="Barry K.W."/>
            <person name="Cichocki N."/>
            <person name="Veneault-Fourrey C."/>
            <person name="LaButti K."/>
            <person name="Lindquist E.A."/>
            <person name="Lipzen A."/>
            <person name="Lundell T."/>
            <person name="Morin E."/>
            <person name="Murat C."/>
            <person name="Sun H."/>
            <person name="Tunlid A."/>
            <person name="Henrissat B."/>
            <person name="Grigoriev I.V."/>
            <person name="Hibbett D.S."/>
            <person name="Martin F."/>
            <person name="Nordberg H.P."/>
            <person name="Cantor M.N."/>
            <person name="Hua S.X."/>
        </authorList>
    </citation>
    <scope>NUCLEOTIDE SEQUENCE [LARGE SCALE GENOMIC DNA]</scope>
    <source>
        <strain evidence="1 2">F 1598</strain>
    </source>
</reference>
<organism evidence="1 2">
    <name type="scientific">Piloderma croceum (strain F 1598)</name>
    <dbReference type="NCBI Taxonomy" id="765440"/>
    <lineage>
        <taxon>Eukaryota</taxon>
        <taxon>Fungi</taxon>
        <taxon>Dikarya</taxon>
        <taxon>Basidiomycota</taxon>
        <taxon>Agaricomycotina</taxon>
        <taxon>Agaricomycetes</taxon>
        <taxon>Agaricomycetidae</taxon>
        <taxon>Atheliales</taxon>
        <taxon>Atheliaceae</taxon>
        <taxon>Piloderma</taxon>
    </lineage>
</organism>
<proteinExistence type="predicted"/>